<keyword evidence="4" id="KW-0804">Transcription</keyword>
<accession>A0A8J6QI89</accession>
<protein>
    <submittedName>
        <fullName evidence="6">Helix-turn-helix transcriptional regulator</fullName>
    </submittedName>
</protein>
<evidence type="ECO:0000256" key="4">
    <source>
        <dbReference type="ARBA" id="ARBA00023163"/>
    </source>
</evidence>
<dbReference type="PANTHER" id="PTHR46796:SF7">
    <property type="entry name" value="ARAC FAMILY TRANSCRIPTIONAL REGULATOR"/>
    <property type="match status" value="1"/>
</dbReference>
<dbReference type="SUPFAM" id="SSF46689">
    <property type="entry name" value="Homeodomain-like"/>
    <property type="match status" value="2"/>
</dbReference>
<gene>
    <name evidence="6" type="ORF">IC617_06595</name>
</gene>
<dbReference type="InterPro" id="IPR050204">
    <property type="entry name" value="AraC_XylS_family_regulators"/>
</dbReference>
<keyword evidence="3" id="KW-0010">Activator</keyword>
<dbReference type="SUPFAM" id="SSF51215">
    <property type="entry name" value="Regulatory protein AraC"/>
    <property type="match status" value="1"/>
</dbReference>
<keyword evidence="7" id="KW-1185">Reference proteome</keyword>
<evidence type="ECO:0000313" key="7">
    <source>
        <dbReference type="Proteomes" id="UP000638014"/>
    </source>
</evidence>
<evidence type="ECO:0000256" key="3">
    <source>
        <dbReference type="ARBA" id="ARBA00023159"/>
    </source>
</evidence>
<dbReference type="InterPro" id="IPR018062">
    <property type="entry name" value="HTH_AraC-typ_CS"/>
</dbReference>
<dbReference type="GO" id="GO:0003700">
    <property type="term" value="F:DNA-binding transcription factor activity"/>
    <property type="evidence" value="ECO:0007669"/>
    <property type="project" value="InterPro"/>
</dbReference>
<dbReference type="Gene3D" id="1.10.10.60">
    <property type="entry name" value="Homeodomain-like"/>
    <property type="match status" value="1"/>
</dbReference>
<organism evidence="6 7">
    <name type="scientific">Neiella litorisoli</name>
    <dbReference type="NCBI Taxonomy" id="2771431"/>
    <lineage>
        <taxon>Bacteria</taxon>
        <taxon>Pseudomonadati</taxon>
        <taxon>Pseudomonadota</taxon>
        <taxon>Gammaproteobacteria</taxon>
        <taxon>Alteromonadales</taxon>
        <taxon>Echinimonadaceae</taxon>
        <taxon>Neiella</taxon>
    </lineage>
</organism>
<keyword evidence="2" id="KW-0238">DNA-binding</keyword>
<keyword evidence="1" id="KW-0805">Transcription regulation</keyword>
<dbReference type="PANTHER" id="PTHR46796">
    <property type="entry name" value="HTH-TYPE TRANSCRIPTIONAL ACTIVATOR RHAS-RELATED"/>
    <property type="match status" value="1"/>
</dbReference>
<sequence length="283" mass="32979">MMEWRDIFHLHPDCEERFVATLDVPELKAAGVTLAGQSLLKTSYRIGRAAPDYHTILFTLEGGGVLHTRAGRYQIDSDSVMVLPARAPHLFVLEHHDQWQCCWFLLADDERWQFLHQQQGRVEAISGQGEQFNQTLSLLAAELKRPADRQQLDLLAKVLLNYLDRILERDSELPRQQIRLQRLFDEVGRQLHYPWTVAELAQRIFLSEPQFYRLVRQHLDASPMQYITGMRIQRGQDLLLHSQLSVKQIAQSLGYEDGLSFSHCFKKHVGLSPQHWRNERRHA</sequence>
<dbReference type="InterPro" id="IPR018060">
    <property type="entry name" value="HTH_AraC"/>
</dbReference>
<dbReference type="PROSITE" id="PS01124">
    <property type="entry name" value="HTH_ARAC_FAMILY_2"/>
    <property type="match status" value="1"/>
</dbReference>
<dbReference type="Gene3D" id="2.60.120.280">
    <property type="entry name" value="Regulatory protein AraC"/>
    <property type="match status" value="1"/>
</dbReference>
<dbReference type="EMBL" id="JACXAF010000007">
    <property type="protein sequence ID" value="MBD1389093.1"/>
    <property type="molecule type" value="Genomic_DNA"/>
</dbReference>
<dbReference type="AlphaFoldDB" id="A0A8J6QI89"/>
<evidence type="ECO:0000256" key="1">
    <source>
        <dbReference type="ARBA" id="ARBA00023015"/>
    </source>
</evidence>
<dbReference type="Pfam" id="PF02311">
    <property type="entry name" value="AraC_binding"/>
    <property type="match status" value="1"/>
</dbReference>
<evidence type="ECO:0000313" key="6">
    <source>
        <dbReference type="EMBL" id="MBD1389093.1"/>
    </source>
</evidence>
<reference evidence="6" key="1">
    <citation type="submission" date="2020-09" db="EMBL/GenBank/DDBJ databases">
        <title>A novel bacterium of genus Neiella, isolated from South China Sea.</title>
        <authorList>
            <person name="Huang H."/>
            <person name="Mo K."/>
            <person name="Hu Y."/>
        </authorList>
    </citation>
    <scope>NUCLEOTIDE SEQUENCE</scope>
    <source>
        <strain evidence="6">HB171785</strain>
    </source>
</reference>
<dbReference type="InterPro" id="IPR009057">
    <property type="entry name" value="Homeodomain-like_sf"/>
</dbReference>
<dbReference type="RefSeq" id="WP_191144200.1">
    <property type="nucleotide sequence ID" value="NZ_JACXAF010000007.1"/>
</dbReference>
<dbReference type="InterPro" id="IPR037923">
    <property type="entry name" value="HTH-like"/>
</dbReference>
<name>A0A8J6QI89_9GAMM</name>
<dbReference type="SMART" id="SM00342">
    <property type="entry name" value="HTH_ARAC"/>
    <property type="match status" value="1"/>
</dbReference>
<evidence type="ECO:0000259" key="5">
    <source>
        <dbReference type="PROSITE" id="PS01124"/>
    </source>
</evidence>
<dbReference type="PROSITE" id="PS00041">
    <property type="entry name" value="HTH_ARAC_FAMILY_1"/>
    <property type="match status" value="1"/>
</dbReference>
<dbReference type="Pfam" id="PF12833">
    <property type="entry name" value="HTH_18"/>
    <property type="match status" value="1"/>
</dbReference>
<proteinExistence type="predicted"/>
<dbReference type="Proteomes" id="UP000638014">
    <property type="component" value="Unassembled WGS sequence"/>
</dbReference>
<comment type="caution">
    <text evidence="6">The sequence shown here is derived from an EMBL/GenBank/DDBJ whole genome shotgun (WGS) entry which is preliminary data.</text>
</comment>
<feature type="domain" description="HTH araC/xylS-type" evidence="5">
    <location>
        <begin position="181"/>
        <end position="279"/>
    </location>
</feature>
<dbReference type="GO" id="GO:0043565">
    <property type="term" value="F:sequence-specific DNA binding"/>
    <property type="evidence" value="ECO:0007669"/>
    <property type="project" value="InterPro"/>
</dbReference>
<dbReference type="InterPro" id="IPR003313">
    <property type="entry name" value="AraC-bd"/>
</dbReference>
<evidence type="ECO:0000256" key="2">
    <source>
        <dbReference type="ARBA" id="ARBA00023125"/>
    </source>
</evidence>